<keyword evidence="3" id="KW-1185">Reference proteome</keyword>
<protein>
    <submittedName>
        <fullName evidence="2">Transcriptional regulator</fullName>
    </submittedName>
</protein>
<gene>
    <name evidence="2" type="ORF">RQC66_43170</name>
</gene>
<comment type="caution">
    <text evidence="2">The sequence shown here is derived from an EMBL/GenBank/DDBJ whole genome shotgun (WGS) entry which is preliminary data.</text>
</comment>
<evidence type="ECO:0000256" key="1">
    <source>
        <dbReference type="SAM" id="MobiDB-lite"/>
    </source>
</evidence>
<dbReference type="Proteomes" id="UP001257948">
    <property type="component" value="Unassembled WGS sequence"/>
</dbReference>
<dbReference type="EMBL" id="JAVTLL010000052">
    <property type="protein sequence ID" value="MDT7847535.1"/>
    <property type="molecule type" value="Genomic_DNA"/>
</dbReference>
<proteinExistence type="predicted"/>
<feature type="compositionally biased region" description="Gly residues" evidence="1">
    <location>
        <begin position="1"/>
        <end position="10"/>
    </location>
</feature>
<name>A0ABU3M7P7_9ACTN</name>
<organism evidence="2 3">
    <name type="scientific">Streptomyces justiciae</name>
    <dbReference type="NCBI Taxonomy" id="2780140"/>
    <lineage>
        <taxon>Bacteria</taxon>
        <taxon>Bacillati</taxon>
        <taxon>Actinomycetota</taxon>
        <taxon>Actinomycetes</taxon>
        <taxon>Kitasatosporales</taxon>
        <taxon>Streptomycetaceae</taxon>
        <taxon>Streptomyces</taxon>
    </lineage>
</organism>
<feature type="region of interest" description="Disordered" evidence="1">
    <location>
        <begin position="1"/>
        <end position="36"/>
    </location>
</feature>
<evidence type="ECO:0000313" key="2">
    <source>
        <dbReference type="EMBL" id="MDT7847535.1"/>
    </source>
</evidence>
<sequence>MIMPGFGRGHSYGQARTSFPSRGKLNVRSDMGRARPAVDTGTGEFIQLELLGKDDKPYAWSGGGRHVNVSKKLASAVWAKESGYTKNDKLVYGYYLFNSPPGDEPLRESFRQIGLALELRPNAVSNSVCNLHRGGFLLEAESVGKVTFYKLNGRAAYDGSANQQHRAIEHTRHPVVPCPPKKKEAS</sequence>
<feature type="region of interest" description="Disordered" evidence="1">
    <location>
        <begin position="162"/>
        <end position="186"/>
    </location>
</feature>
<accession>A0ABU3M7P7</accession>
<evidence type="ECO:0000313" key="3">
    <source>
        <dbReference type="Proteomes" id="UP001257948"/>
    </source>
</evidence>
<reference evidence="3" key="1">
    <citation type="submission" date="2023-07" db="EMBL/GenBank/DDBJ databases">
        <title>Draft genome sequence of the endophytic actinobacterium Streptomyces justiciae WPN32, a potential antibiotic producer.</title>
        <authorList>
            <person name="Yasawong M."/>
            <person name="Pana W."/>
            <person name="Ganta P."/>
            <person name="Santapan N."/>
            <person name="Songngamsuk T."/>
            <person name="Phatcharaharikarn M."/>
            <person name="Kerdtoob S."/>
            <person name="Nantapong N."/>
        </authorList>
    </citation>
    <scope>NUCLEOTIDE SEQUENCE [LARGE SCALE GENOMIC DNA]</scope>
    <source>
        <strain evidence="3">WPN32</strain>
    </source>
</reference>